<dbReference type="InterPro" id="IPR047145">
    <property type="entry name" value="FRMD6-like"/>
</dbReference>
<dbReference type="KEGG" id="pmrn:116939668"/>
<dbReference type="InterPro" id="IPR029071">
    <property type="entry name" value="Ubiquitin-like_domsf"/>
</dbReference>
<dbReference type="CDD" id="cd14473">
    <property type="entry name" value="FERM_B-lobe"/>
    <property type="match status" value="1"/>
</dbReference>
<dbReference type="InterPro" id="IPR019749">
    <property type="entry name" value="Band_41_domain"/>
</dbReference>
<feature type="region of interest" description="Disordered" evidence="1">
    <location>
        <begin position="394"/>
        <end position="444"/>
    </location>
</feature>
<dbReference type="GO" id="GO:0098592">
    <property type="term" value="C:cytoplasmic side of apical plasma membrane"/>
    <property type="evidence" value="ECO:0007669"/>
    <property type="project" value="TreeGrafter"/>
</dbReference>
<keyword evidence="3" id="KW-1185">Reference proteome</keyword>
<dbReference type="InterPro" id="IPR014352">
    <property type="entry name" value="FERM/acyl-CoA-bd_prot_sf"/>
</dbReference>
<dbReference type="RefSeq" id="XP_032804267.1">
    <property type="nucleotide sequence ID" value="XM_032948376.1"/>
</dbReference>
<evidence type="ECO:0000313" key="3">
    <source>
        <dbReference type="Proteomes" id="UP001318040"/>
    </source>
</evidence>
<sequence length="628" mass="69727">MIARRDATSSDAKDVREEGGREDGCRVNRATGTMSRRGAGAPASGAAGGKQASEQCYVCVVLPNDEYLTLSSTLKTTGHEIFVEVCDTLHVKEPQLFGLSVVANNEHIFMDLEQKLTKYCPKEWKKESSRGADFGPPLTLFFKVQFYVENGKLISDKTTRHYYYLQMRKQVLSSRCPQNEEAYFLLAAYALQADLGNYHKSKHVSGYFQPKNYFPEWVVRKRGMEYLLRHVPGVHREQTGISPEEAELRFVREASRLADVAVHYYRLQRNKKESEASLLLGVMLKGIQIFQEAGETRHLLYDFPWFNVGKLTFLGKKFELEPDGLPSARKLTYYTGCPTRSRHLLRLLSETHRLFLSTQQRLLKLQRLEDKEAKLRYRESYISDTLELELETLEGAPRSHGGSGGTGDKRWSGHSGASRASTHTSGIEADTRQRLADRGSTASTKRVGLEAVEVSVDEPQQMVFSEEMHDLLPSLHSGQEMIVYQEDLGILVAPAAVGSTTVKLRGTSTDCLPQVVTRAPEPRVSSDRHSQSLDDVRLYQGDRPLAVAVDPDVSQSYTFGCSLQGGSVTAAGCHGGGGGGGYHAASRGERPSDKYGFGPLHQPCLVKRASNCLSLDLIGGDGFLEFVV</sequence>
<dbReference type="CDD" id="cd13185">
    <property type="entry name" value="FERM_C_FRMD1_FRMD6"/>
    <property type="match status" value="1"/>
</dbReference>
<dbReference type="PANTHER" id="PTHR13429">
    <property type="entry name" value="FERM DOMAIN (PROTEIN4.1-EZRIN-RADIXIN-MOESIN) FAMILY"/>
    <property type="match status" value="1"/>
</dbReference>
<dbReference type="PANTHER" id="PTHR13429:SF5">
    <property type="entry name" value="PROTEIN EXPANDED"/>
    <property type="match status" value="1"/>
</dbReference>
<dbReference type="Gene3D" id="1.20.80.10">
    <property type="match status" value="1"/>
</dbReference>
<evidence type="ECO:0000259" key="2">
    <source>
        <dbReference type="PROSITE" id="PS50057"/>
    </source>
</evidence>
<dbReference type="PROSITE" id="PS50057">
    <property type="entry name" value="FERM_3"/>
    <property type="match status" value="1"/>
</dbReference>
<dbReference type="SUPFAM" id="SSF47031">
    <property type="entry name" value="Second domain of FERM"/>
    <property type="match status" value="1"/>
</dbReference>
<gene>
    <name evidence="4" type="primary">LOC116939668</name>
</gene>
<feature type="region of interest" description="Disordered" evidence="1">
    <location>
        <begin position="1"/>
        <end position="48"/>
    </location>
</feature>
<feature type="compositionally biased region" description="Basic and acidic residues" evidence="1">
    <location>
        <begin position="1"/>
        <end position="26"/>
    </location>
</feature>
<evidence type="ECO:0000313" key="4">
    <source>
        <dbReference type="RefSeq" id="XP_032804267.1"/>
    </source>
</evidence>
<dbReference type="Gene3D" id="3.10.20.90">
    <property type="entry name" value="Phosphatidylinositol 3-kinase Catalytic Subunit, Chain A, domain 1"/>
    <property type="match status" value="1"/>
</dbReference>
<dbReference type="SUPFAM" id="SSF50729">
    <property type="entry name" value="PH domain-like"/>
    <property type="match status" value="1"/>
</dbReference>
<dbReference type="InterPro" id="IPR019748">
    <property type="entry name" value="FERM_central"/>
</dbReference>
<dbReference type="GO" id="GO:0035332">
    <property type="term" value="P:positive regulation of hippo signaling"/>
    <property type="evidence" value="ECO:0007669"/>
    <property type="project" value="TreeGrafter"/>
</dbReference>
<dbReference type="InterPro" id="IPR018980">
    <property type="entry name" value="FERM_PH-like_C"/>
</dbReference>
<dbReference type="Pfam" id="PF09380">
    <property type="entry name" value="FERM_C"/>
    <property type="match status" value="1"/>
</dbReference>
<dbReference type="Pfam" id="PF09379">
    <property type="entry name" value="FERM_N"/>
    <property type="match status" value="1"/>
</dbReference>
<dbReference type="SMART" id="SM00295">
    <property type="entry name" value="B41"/>
    <property type="match status" value="1"/>
</dbReference>
<dbReference type="SUPFAM" id="SSF54236">
    <property type="entry name" value="Ubiquitin-like"/>
    <property type="match status" value="1"/>
</dbReference>
<dbReference type="PRINTS" id="PR00935">
    <property type="entry name" value="BAND41"/>
</dbReference>
<dbReference type="InterPro" id="IPR018979">
    <property type="entry name" value="FERM_N"/>
</dbReference>
<feature type="domain" description="FERM" evidence="2">
    <location>
        <begin position="56"/>
        <end position="359"/>
    </location>
</feature>
<dbReference type="AlphaFoldDB" id="A0AAJ7SRL7"/>
<evidence type="ECO:0000256" key="1">
    <source>
        <dbReference type="SAM" id="MobiDB-lite"/>
    </source>
</evidence>
<dbReference type="Gene3D" id="2.30.29.30">
    <property type="entry name" value="Pleckstrin-homology domain (PH domain)/Phosphotyrosine-binding domain (PTB)"/>
    <property type="match status" value="1"/>
</dbReference>
<dbReference type="SMART" id="SM01196">
    <property type="entry name" value="FERM_C"/>
    <property type="match status" value="1"/>
</dbReference>
<accession>A0AAJ7SRL7</accession>
<dbReference type="InterPro" id="IPR000299">
    <property type="entry name" value="FERM_domain"/>
</dbReference>
<reference evidence="4" key="1">
    <citation type="submission" date="2025-08" db="UniProtKB">
        <authorList>
            <consortium name="RefSeq"/>
        </authorList>
    </citation>
    <scope>IDENTIFICATION</scope>
    <source>
        <tissue evidence="4">Sperm</tissue>
    </source>
</reference>
<dbReference type="Pfam" id="PF00373">
    <property type="entry name" value="FERM_M"/>
    <property type="match status" value="1"/>
</dbReference>
<dbReference type="InterPro" id="IPR011993">
    <property type="entry name" value="PH-like_dom_sf"/>
</dbReference>
<dbReference type="InterPro" id="IPR041781">
    <property type="entry name" value="FRMD6-FERM_C"/>
</dbReference>
<name>A0AAJ7SRL7_PETMA</name>
<protein>
    <submittedName>
        <fullName evidence="4">FERM domain-containing protein 6-like isoform X1</fullName>
    </submittedName>
</protein>
<dbReference type="Proteomes" id="UP001318040">
    <property type="component" value="Chromosome 6"/>
</dbReference>
<dbReference type="InterPro" id="IPR035963">
    <property type="entry name" value="FERM_2"/>
</dbReference>
<organism evidence="3 4">
    <name type="scientific">Petromyzon marinus</name>
    <name type="common">Sea lamprey</name>
    <dbReference type="NCBI Taxonomy" id="7757"/>
    <lineage>
        <taxon>Eukaryota</taxon>
        <taxon>Metazoa</taxon>
        <taxon>Chordata</taxon>
        <taxon>Craniata</taxon>
        <taxon>Vertebrata</taxon>
        <taxon>Cyclostomata</taxon>
        <taxon>Hyperoartia</taxon>
        <taxon>Petromyzontiformes</taxon>
        <taxon>Petromyzontidae</taxon>
        <taxon>Petromyzon</taxon>
    </lineage>
</organism>
<proteinExistence type="predicted"/>